<name>A0A1I6R7R1_9BACL</name>
<dbReference type="Pfam" id="PF09560">
    <property type="entry name" value="Spore_YunB"/>
    <property type="match status" value="1"/>
</dbReference>
<gene>
    <name evidence="2" type="ORF">SAMN05444972_104229</name>
</gene>
<reference evidence="3" key="1">
    <citation type="submission" date="2016-10" db="EMBL/GenBank/DDBJ databases">
        <authorList>
            <person name="Varghese N."/>
            <person name="Submissions S."/>
        </authorList>
    </citation>
    <scope>NUCLEOTIDE SEQUENCE [LARGE SCALE GENOMIC DNA]</scope>
    <source>
        <strain evidence="3">DSM 45789</strain>
    </source>
</reference>
<feature type="transmembrane region" description="Helical" evidence="1">
    <location>
        <begin position="16"/>
        <end position="34"/>
    </location>
</feature>
<keyword evidence="1" id="KW-0812">Transmembrane</keyword>
<protein>
    <submittedName>
        <fullName evidence="2">Sporulation protein YunB</fullName>
    </submittedName>
</protein>
<dbReference type="NCBIfam" id="TIGR02832">
    <property type="entry name" value="spo_yunB"/>
    <property type="match status" value="1"/>
</dbReference>
<accession>A0A1I6R7R1</accession>
<dbReference type="InterPro" id="IPR014197">
    <property type="entry name" value="Sporulation_prot_YunB"/>
</dbReference>
<keyword evidence="3" id="KW-1185">Reference proteome</keyword>
<dbReference type="AlphaFoldDB" id="A0A1I6R7R1"/>
<proteinExistence type="predicted"/>
<evidence type="ECO:0000313" key="3">
    <source>
        <dbReference type="Proteomes" id="UP000198660"/>
    </source>
</evidence>
<keyword evidence="1" id="KW-0472">Membrane</keyword>
<evidence type="ECO:0000256" key="1">
    <source>
        <dbReference type="SAM" id="Phobius"/>
    </source>
</evidence>
<organism evidence="2 3">
    <name type="scientific">Marininema halotolerans</name>
    <dbReference type="NCBI Taxonomy" id="1155944"/>
    <lineage>
        <taxon>Bacteria</taxon>
        <taxon>Bacillati</taxon>
        <taxon>Bacillota</taxon>
        <taxon>Bacilli</taxon>
        <taxon>Bacillales</taxon>
        <taxon>Thermoactinomycetaceae</taxon>
        <taxon>Marininema</taxon>
    </lineage>
</organism>
<evidence type="ECO:0000313" key="2">
    <source>
        <dbReference type="EMBL" id="SFS60742.1"/>
    </source>
</evidence>
<dbReference type="Proteomes" id="UP000198660">
    <property type="component" value="Unassembled WGS sequence"/>
</dbReference>
<keyword evidence="1" id="KW-1133">Transmembrane helix</keyword>
<dbReference type="EMBL" id="FPAA01000004">
    <property type="protein sequence ID" value="SFS60742.1"/>
    <property type="molecule type" value="Genomic_DNA"/>
</dbReference>
<sequence>MLKRSKGFRRAPRKRGYFIIIILGLLGYGAFYTIENEAEVTLIKLAKARVQNISQECMTKGIEEMRRSLGPELNKVMTINNKDQHGYIISVDPLIQAKIYEIASKNMHKQMKTMEQEDYGIPLGAVLQSNLFSDVGPDIPLKIWPKGSTNLDMDTKIESAGINTVKVTLYLQVTNEIGTLVPLTKEKDIKVKYHYPIASQTMMGEVPENYYYYNNNGKNQGMEGPIPVVPSNGTRKN</sequence>